<evidence type="ECO:0000259" key="4">
    <source>
        <dbReference type="PROSITE" id="PS51077"/>
    </source>
</evidence>
<name>A0ABQ0QXV9_9FIRM</name>
<dbReference type="SMART" id="SM00346">
    <property type="entry name" value="HTH_ICLR"/>
    <property type="match status" value="1"/>
</dbReference>
<dbReference type="SUPFAM" id="SSF46785">
    <property type="entry name" value="Winged helix' DNA-binding domain"/>
    <property type="match status" value="1"/>
</dbReference>
<accession>A0ABQ0QXV9</accession>
<dbReference type="EMBL" id="BHEO01000008">
    <property type="protein sequence ID" value="GBU05256.1"/>
    <property type="molecule type" value="Genomic_DNA"/>
</dbReference>
<sequence>MIVYDKKENQTTTQTAEQKNPIQVADRLFAVIEELSKSGPTGLIELSNTLGLHKSTTHRLLTSLMYMDYVRQDEESGKYSLSFKLLEISSRILGHIDVLSTIHPYLKELADISGETVHLVKRDGLDVVYIDKVESSSNSVRMVSRVGSRTPMYRSGVGKALLAMMRPEEVRTIWGDSKIEALTEYTVTDLDELFIILEEARENGYALDNEENENGVRCIASSIMDYSGKPKYAFSISGPTVRMTDERILELSKLMLQTKKKLEEELGYHS</sequence>
<dbReference type="InterPro" id="IPR036390">
    <property type="entry name" value="WH_DNA-bd_sf"/>
</dbReference>
<dbReference type="InterPro" id="IPR036388">
    <property type="entry name" value="WH-like_DNA-bd_sf"/>
</dbReference>
<dbReference type="InterPro" id="IPR050707">
    <property type="entry name" value="HTH_MetabolicPath_Reg"/>
</dbReference>
<dbReference type="PROSITE" id="PS51077">
    <property type="entry name" value="HTH_ICLR"/>
    <property type="match status" value="1"/>
</dbReference>
<evidence type="ECO:0000256" key="3">
    <source>
        <dbReference type="ARBA" id="ARBA00023163"/>
    </source>
</evidence>
<dbReference type="Proteomes" id="UP000702954">
    <property type="component" value="Unassembled WGS sequence"/>
</dbReference>
<dbReference type="SUPFAM" id="SSF55781">
    <property type="entry name" value="GAF domain-like"/>
    <property type="match status" value="1"/>
</dbReference>
<evidence type="ECO:0000256" key="1">
    <source>
        <dbReference type="ARBA" id="ARBA00023015"/>
    </source>
</evidence>
<dbReference type="Pfam" id="PF01614">
    <property type="entry name" value="IclR_C"/>
    <property type="match status" value="1"/>
</dbReference>
<comment type="caution">
    <text evidence="6">The sequence shown here is derived from an EMBL/GenBank/DDBJ whole genome shotgun (WGS) entry which is preliminary data.</text>
</comment>
<evidence type="ECO:0000313" key="6">
    <source>
        <dbReference type="EMBL" id="GBU05256.1"/>
    </source>
</evidence>
<keyword evidence="2" id="KW-0238">DNA-binding</keyword>
<dbReference type="PANTHER" id="PTHR30136">
    <property type="entry name" value="HELIX-TURN-HELIX TRANSCRIPTIONAL REGULATOR, ICLR FAMILY"/>
    <property type="match status" value="1"/>
</dbReference>
<evidence type="ECO:0000256" key="2">
    <source>
        <dbReference type="ARBA" id="ARBA00023125"/>
    </source>
</evidence>
<evidence type="ECO:0000259" key="5">
    <source>
        <dbReference type="PROSITE" id="PS51078"/>
    </source>
</evidence>
<keyword evidence="1" id="KW-0805">Transcription regulation</keyword>
<keyword evidence="7" id="KW-1185">Reference proteome</keyword>
<dbReference type="InterPro" id="IPR029016">
    <property type="entry name" value="GAF-like_dom_sf"/>
</dbReference>
<reference evidence="6 7" key="1">
    <citation type="journal article" date="2018" name="Int. J. Syst. Evol. Microbiol.">
        <title>Draft Genome Sequence of Faecalimonas umbilicata JCM 30896T, an Acetate-Producing Bacterium Isolated from Human Feces.</title>
        <authorList>
            <person name="Sakamoto M."/>
            <person name="Ikeyama N."/>
            <person name="Yuki M."/>
            <person name="Ohkuma M."/>
        </authorList>
    </citation>
    <scope>NUCLEOTIDE SEQUENCE [LARGE SCALE GENOMIC DNA]</scope>
    <source>
        <strain evidence="6 7">EGH7</strain>
    </source>
</reference>
<dbReference type="Pfam" id="PF09339">
    <property type="entry name" value="HTH_IclR"/>
    <property type="match status" value="1"/>
</dbReference>
<feature type="domain" description="IclR-ED" evidence="5">
    <location>
        <begin position="84"/>
        <end position="268"/>
    </location>
</feature>
<gene>
    <name evidence="6" type="ORF">FAEUMB_17970</name>
</gene>
<evidence type="ECO:0000313" key="7">
    <source>
        <dbReference type="Proteomes" id="UP000702954"/>
    </source>
</evidence>
<proteinExistence type="predicted"/>
<dbReference type="InterPro" id="IPR014757">
    <property type="entry name" value="Tscrpt_reg_IclR_C"/>
</dbReference>
<feature type="domain" description="HTH iclR-type" evidence="4">
    <location>
        <begin position="22"/>
        <end position="83"/>
    </location>
</feature>
<organism evidence="6 7">
    <name type="scientific">Faecalimonas umbilicata</name>
    <dbReference type="NCBI Taxonomy" id="1912855"/>
    <lineage>
        <taxon>Bacteria</taxon>
        <taxon>Bacillati</taxon>
        <taxon>Bacillota</taxon>
        <taxon>Clostridia</taxon>
        <taxon>Lachnospirales</taxon>
        <taxon>Lachnospiraceae</taxon>
        <taxon>Faecalimonas</taxon>
    </lineage>
</organism>
<protein>
    <submittedName>
        <fullName evidence="6">IclR family transcriptional regulator</fullName>
    </submittedName>
</protein>
<dbReference type="PROSITE" id="PS51078">
    <property type="entry name" value="ICLR_ED"/>
    <property type="match status" value="1"/>
</dbReference>
<dbReference type="PANTHER" id="PTHR30136:SF19">
    <property type="entry name" value="DNA-BINDING TRANSCRIPTIONAL REPRESSOR YIAJ"/>
    <property type="match status" value="1"/>
</dbReference>
<keyword evidence="3" id="KW-0804">Transcription</keyword>
<dbReference type="Gene3D" id="3.30.450.40">
    <property type="match status" value="1"/>
</dbReference>
<dbReference type="InterPro" id="IPR005471">
    <property type="entry name" value="Tscrpt_reg_IclR_N"/>
</dbReference>
<dbReference type="Gene3D" id="1.10.10.10">
    <property type="entry name" value="Winged helix-like DNA-binding domain superfamily/Winged helix DNA-binding domain"/>
    <property type="match status" value="1"/>
</dbReference>